<protein>
    <recommendedName>
        <fullName evidence="3">FixG C-terminal immunoglobulin-like domain-containing protein</fullName>
    </recommendedName>
</protein>
<dbReference type="InterPro" id="IPR013783">
    <property type="entry name" value="Ig-like_fold"/>
</dbReference>
<reference evidence="2" key="1">
    <citation type="submission" date="2012-11" db="EMBL/GenBank/DDBJ databases">
        <authorList>
            <person name="Lucero-Rivera Y.E."/>
            <person name="Tovar-Ramirez D."/>
        </authorList>
    </citation>
    <scope>NUCLEOTIDE SEQUENCE [LARGE SCALE GENOMIC DNA]</scope>
    <source>
        <strain evidence="2">Araruama</strain>
    </source>
</reference>
<dbReference type="EMBL" id="ATBP01000106">
    <property type="protein sequence ID" value="ETR72858.1"/>
    <property type="molecule type" value="Genomic_DNA"/>
</dbReference>
<sequence length="1129" mass="123104">SDTYNISLLGGNWANTITYLSDSGNTLSISIHPKSKASFSVQVDSPSDGIYNNQMDVIDVMVTSKNISAVSQQDSLTTIVQTHSFMLQKLTENLEGTLGQKCRYECQLVNTGPNSDVYDLSITGEKKWIYDITSQTHTTIDAITLSPSQRQKFYVNVIIPTSGVTNGDSDSITLVAVSQDNPTVIKEVEIRTTSPFYDVSIIPPSTNPIVVNGQTTSFQVYIKNLGMHLDIFDASIIQAGNWSYDIRNKADTGSLEPMTIRGGVTDYFLVKATVPYDLPIGTTDSVTVKVDSSLSTLSTDTLQITTQIPTFDMIITQLPEMATVVPGKTFDYQVQILNTCIIDDSYTLSTSGGNWTYTLRNQTNTADLTTISVPGNMTASFILQVGLPEIESLSNGQKDRVYIDAISIGNSRVSNAWPVTTASATYAFDVTTSDQNEVYPGIPFLHQMHLTNTGQVSDTYQLAISSSKWPSVIRNSEDTSDIHLISAGPGETASFGIKVTAPESHLISNGESDTLTLYAVSLSRAEVQNTIQVVSQSRTYSLTIQALSNDVTLRAGQFYNYTLLFTNTGSADDTYNISTSGGKWNYALRNMTDDANLSMISIPSGCTRTCILKTGMPLTGVDNGGSDTVSVSAVSQGRSTVTCDYDITTNSPFFVFTVSQISSVTPAWPNQIKDYLFEIENTGLFDDTYTIQATGNWSYTIRNASDTSDIASISLASGTTQTFRLSVTVPSATAFSNGASDTVTINIVSQGNAAASTEIHLIQPTPFFSFHMQNNTTPTNVYPGQTFDYEIQVDNTGLSLDTYNLSLFGGDWSYTIRNADDTAQINSISVDPSSNARFIVKVSVPISNIANGQSDTVTVQCISQARPDVIHSIQLQTASPSFMYSLESMTQDMAVNFGQSYNYRIQIQNEGLNDDTYHINIEANTWDYEIRNDRDNAIIQSISVDAQSTGVFLVKVTAPLTGVSRGDSETVTLHTISQGNALVSKSVQLTTSVPIHSFKFTQLTENSVVYPGQHFLYHLQVENSGAYTDTYNLSLLPGNWIYAIRDKLDRADITEISVGGGLTESFFIKTMIPDTTGESDVFTVTAASQGKHANSASISITSHLPSFSFLWMQQHIQPWFCRVNPIITQ</sequence>
<feature type="non-terminal residue" evidence="1">
    <location>
        <position position="1"/>
    </location>
</feature>
<gene>
    <name evidence="1" type="ORF">OMM_07295</name>
</gene>
<dbReference type="Gene3D" id="2.60.40.10">
    <property type="entry name" value="Immunoglobulins"/>
    <property type="match status" value="1"/>
</dbReference>
<comment type="caution">
    <text evidence="1">The sequence shown here is derived from an EMBL/GenBank/DDBJ whole genome shotgun (WGS) entry which is preliminary data.</text>
</comment>
<dbReference type="AlphaFoldDB" id="A0A1V1PDK0"/>
<organism evidence="1 2">
    <name type="scientific">Candidatus Magnetoglobus multicellularis str. Araruama</name>
    <dbReference type="NCBI Taxonomy" id="890399"/>
    <lineage>
        <taxon>Bacteria</taxon>
        <taxon>Pseudomonadati</taxon>
        <taxon>Thermodesulfobacteriota</taxon>
        <taxon>Desulfobacteria</taxon>
        <taxon>Desulfobacterales</taxon>
        <taxon>Desulfobacteraceae</taxon>
        <taxon>Candidatus Magnetoglobus</taxon>
    </lineage>
</organism>
<name>A0A1V1PDK0_9BACT</name>
<proteinExistence type="predicted"/>
<dbReference type="Proteomes" id="UP000189670">
    <property type="component" value="Unassembled WGS sequence"/>
</dbReference>
<evidence type="ECO:0008006" key="3">
    <source>
        <dbReference type="Google" id="ProtNLM"/>
    </source>
</evidence>
<evidence type="ECO:0000313" key="2">
    <source>
        <dbReference type="Proteomes" id="UP000189670"/>
    </source>
</evidence>
<evidence type="ECO:0000313" key="1">
    <source>
        <dbReference type="EMBL" id="ETR72858.1"/>
    </source>
</evidence>
<accession>A0A1V1PDK0</accession>